<dbReference type="EMBL" id="GBRH01250168">
    <property type="protein sequence ID" value="JAD47727.1"/>
    <property type="molecule type" value="Transcribed_RNA"/>
</dbReference>
<dbReference type="AlphaFoldDB" id="A0A0A9AKX4"/>
<proteinExistence type="predicted"/>
<sequence length="75" mass="8748">MSFTCLKLMISHTETNAEVAEHQVKQDYQKNRQVHQVTMRLTVVETTVQHKLNALDGEILRPRFCRITESEFNSS</sequence>
<reference evidence="1" key="2">
    <citation type="journal article" date="2015" name="Data Brief">
        <title>Shoot transcriptome of the giant reed, Arundo donax.</title>
        <authorList>
            <person name="Barrero R.A."/>
            <person name="Guerrero F.D."/>
            <person name="Moolhuijzen P."/>
            <person name="Goolsby J.A."/>
            <person name="Tidwell J."/>
            <person name="Bellgard S.E."/>
            <person name="Bellgard M.I."/>
        </authorList>
    </citation>
    <scope>NUCLEOTIDE SEQUENCE</scope>
    <source>
        <tissue evidence="1">Shoot tissue taken approximately 20 cm above the soil surface</tissue>
    </source>
</reference>
<reference evidence="1" key="1">
    <citation type="submission" date="2014-09" db="EMBL/GenBank/DDBJ databases">
        <authorList>
            <person name="Magalhaes I.L.F."/>
            <person name="Oliveira U."/>
            <person name="Santos F.R."/>
            <person name="Vidigal T.H.D.A."/>
            <person name="Brescovit A.D."/>
            <person name="Santos A.J."/>
        </authorList>
    </citation>
    <scope>NUCLEOTIDE SEQUENCE</scope>
    <source>
        <tissue evidence="1">Shoot tissue taken approximately 20 cm above the soil surface</tissue>
    </source>
</reference>
<accession>A0A0A9AKX4</accession>
<protein>
    <submittedName>
        <fullName evidence="1">Uncharacterized protein</fullName>
    </submittedName>
</protein>
<name>A0A0A9AKX4_ARUDO</name>
<organism evidence="1">
    <name type="scientific">Arundo donax</name>
    <name type="common">Giant reed</name>
    <name type="synonym">Donax arundinaceus</name>
    <dbReference type="NCBI Taxonomy" id="35708"/>
    <lineage>
        <taxon>Eukaryota</taxon>
        <taxon>Viridiplantae</taxon>
        <taxon>Streptophyta</taxon>
        <taxon>Embryophyta</taxon>
        <taxon>Tracheophyta</taxon>
        <taxon>Spermatophyta</taxon>
        <taxon>Magnoliopsida</taxon>
        <taxon>Liliopsida</taxon>
        <taxon>Poales</taxon>
        <taxon>Poaceae</taxon>
        <taxon>PACMAD clade</taxon>
        <taxon>Arundinoideae</taxon>
        <taxon>Arundineae</taxon>
        <taxon>Arundo</taxon>
    </lineage>
</organism>
<evidence type="ECO:0000313" key="1">
    <source>
        <dbReference type="EMBL" id="JAD47727.1"/>
    </source>
</evidence>